<dbReference type="GO" id="GO:0003919">
    <property type="term" value="F:FMN adenylyltransferase activity"/>
    <property type="evidence" value="ECO:0007669"/>
    <property type="project" value="UniProtKB-EC"/>
</dbReference>
<dbReference type="InterPro" id="IPR023465">
    <property type="entry name" value="Riboflavin_kinase_dom_sf"/>
</dbReference>
<dbReference type="EMBL" id="DXFT01000096">
    <property type="protein sequence ID" value="HIX03444.1"/>
    <property type="molecule type" value="Genomic_DNA"/>
</dbReference>
<evidence type="ECO:0000256" key="17">
    <source>
        <dbReference type="ARBA" id="ARBA00032176"/>
    </source>
</evidence>
<dbReference type="NCBIfam" id="TIGR00125">
    <property type="entry name" value="cyt_tran_rel"/>
    <property type="match status" value="1"/>
</dbReference>
<evidence type="ECO:0000256" key="5">
    <source>
        <dbReference type="ARBA" id="ARBA00012105"/>
    </source>
</evidence>
<dbReference type="InterPro" id="IPR015864">
    <property type="entry name" value="FAD_synthase"/>
</dbReference>
<dbReference type="InterPro" id="IPR004821">
    <property type="entry name" value="Cyt_trans-like"/>
</dbReference>
<evidence type="ECO:0000256" key="13">
    <source>
        <dbReference type="ARBA" id="ARBA00022777"/>
    </source>
</evidence>
<evidence type="ECO:0000256" key="8">
    <source>
        <dbReference type="ARBA" id="ARBA00022630"/>
    </source>
</evidence>
<dbReference type="AlphaFoldDB" id="A0A9D2ABC9"/>
<dbReference type="InterPro" id="IPR023468">
    <property type="entry name" value="Riboflavin_kinase"/>
</dbReference>
<dbReference type="PANTHER" id="PTHR22749:SF6">
    <property type="entry name" value="RIBOFLAVIN KINASE"/>
    <property type="match status" value="1"/>
</dbReference>
<dbReference type="NCBIfam" id="TIGR00083">
    <property type="entry name" value="ribF"/>
    <property type="match status" value="1"/>
</dbReference>
<dbReference type="Proteomes" id="UP000824202">
    <property type="component" value="Unassembled WGS sequence"/>
</dbReference>
<evidence type="ECO:0000256" key="4">
    <source>
        <dbReference type="ARBA" id="ARBA00010214"/>
    </source>
</evidence>
<comment type="similarity">
    <text evidence="4">Belongs to the RibF family.</text>
</comment>
<dbReference type="SUPFAM" id="SSF52374">
    <property type="entry name" value="Nucleotidylyl transferase"/>
    <property type="match status" value="1"/>
</dbReference>
<dbReference type="GO" id="GO:0009231">
    <property type="term" value="P:riboflavin biosynthetic process"/>
    <property type="evidence" value="ECO:0007669"/>
    <property type="project" value="InterPro"/>
</dbReference>
<dbReference type="Gene3D" id="2.40.30.30">
    <property type="entry name" value="Riboflavin kinase-like"/>
    <property type="match status" value="1"/>
</dbReference>
<keyword evidence="9" id="KW-0288">FMN</keyword>
<evidence type="ECO:0000256" key="12">
    <source>
        <dbReference type="ARBA" id="ARBA00022741"/>
    </source>
</evidence>
<evidence type="ECO:0000256" key="6">
    <source>
        <dbReference type="ARBA" id="ARBA00012393"/>
    </source>
</evidence>
<feature type="domain" description="Riboflavin kinase" evidence="20">
    <location>
        <begin position="182"/>
        <end position="241"/>
    </location>
</feature>
<keyword evidence="11 21" id="KW-0548">Nucleotidyltransferase</keyword>
<dbReference type="EC" id="2.7.1.26" evidence="5"/>
<keyword evidence="14" id="KW-0274">FAD</keyword>
<accession>A0A9D2ABC9</accession>
<proteinExistence type="inferred from homology"/>
<reference evidence="21" key="2">
    <citation type="submission" date="2021-04" db="EMBL/GenBank/DDBJ databases">
        <authorList>
            <person name="Gilroy R."/>
        </authorList>
    </citation>
    <scope>NUCLEOTIDE SEQUENCE</scope>
    <source>
        <strain evidence="21">23274</strain>
    </source>
</reference>
<sequence length="241" mass="26904">MKVYRGIKDFHVPNPVVTIGSFDGVHKGHVQVIHSLKRVAERLGGESVIISFEPHPREVLYPQEKPLGILTTLDEKIEILASLGVGHLIILPFTRALADLEYTAFVQDLLVGQIGIKGLVIGYDHRFGKNREGTFDKLKVLAERFHFYLEQEEVYEEHQINISSTKIRNALQIGDIKKVNDFLGYGYALRGEVVPGDKIGRQIGFPTANLALEDARKLLPASGVYAVWVSVGEERYGGMLN</sequence>
<keyword evidence="13" id="KW-0418">Kinase</keyword>
<dbReference type="EC" id="2.7.7.2" evidence="6"/>
<gene>
    <name evidence="21" type="primary">ribF</name>
    <name evidence="21" type="ORF">H9863_04915</name>
</gene>
<evidence type="ECO:0000313" key="22">
    <source>
        <dbReference type="Proteomes" id="UP000824202"/>
    </source>
</evidence>
<evidence type="ECO:0000256" key="3">
    <source>
        <dbReference type="ARBA" id="ARBA00005201"/>
    </source>
</evidence>
<dbReference type="CDD" id="cd02064">
    <property type="entry name" value="FAD_synthetase_N"/>
    <property type="match status" value="1"/>
</dbReference>
<dbReference type="Pfam" id="PF01687">
    <property type="entry name" value="Flavokinase"/>
    <property type="match status" value="1"/>
</dbReference>
<protein>
    <recommendedName>
        <fullName evidence="7">Bifunctional riboflavin kinase/FMN adenylyltransferase</fullName>
        <ecNumber evidence="5">2.7.1.26</ecNumber>
        <ecNumber evidence="6">2.7.7.2</ecNumber>
    </recommendedName>
    <alternativeName>
        <fullName evidence="17">Riboflavin biosynthesis protein RibF</fullName>
    </alternativeName>
</protein>
<evidence type="ECO:0000256" key="10">
    <source>
        <dbReference type="ARBA" id="ARBA00022679"/>
    </source>
</evidence>
<evidence type="ECO:0000259" key="20">
    <source>
        <dbReference type="SMART" id="SM00904"/>
    </source>
</evidence>
<dbReference type="Pfam" id="PF06574">
    <property type="entry name" value="FAD_syn"/>
    <property type="match status" value="1"/>
</dbReference>
<feature type="non-terminal residue" evidence="21">
    <location>
        <position position="241"/>
    </location>
</feature>
<dbReference type="GO" id="GO:0008531">
    <property type="term" value="F:riboflavin kinase activity"/>
    <property type="evidence" value="ECO:0007669"/>
    <property type="project" value="UniProtKB-EC"/>
</dbReference>
<comment type="pathway">
    <text evidence="2">Cofactor biosynthesis; FAD biosynthesis; FAD from FMN: step 1/1.</text>
</comment>
<dbReference type="InterPro" id="IPR015865">
    <property type="entry name" value="Riboflavin_kinase_bac/euk"/>
</dbReference>
<comment type="catalytic activity">
    <reaction evidence="19">
        <text>FMN + ATP + H(+) = FAD + diphosphate</text>
        <dbReference type="Rhea" id="RHEA:17237"/>
        <dbReference type="ChEBI" id="CHEBI:15378"/>
        <dbReference type="ChEBI" id="CHEBI:30616"/>
        <dbReference type="ChEBI" id="CHEBI:33019"/>
        <dbReference type="ChEBI" id="CHEBI:57692"/>
        <dbReference type="ChEBI" id="CHEBI:58210"/>
        <dbReference type="EC" id="2.7.7.2"/>
    </reaction>
</comment>
<keyword evidence="16" id="KW-0511">Multifunctional enzyme</keyword>
<keyword evidence="10 21" id="KW-0808">Transferase</keyword>
<comment type="caution">
    <text evidence="21">The sequence shown here is derived from an EMBL/GenBank/DDBJ whole genome shotgun (WGS) entry which is preliminary data.</text>
</comment>
<evidence type="ECO:0000256" key="2">
    <source>
        <dbReference type="ARBA" id="ARBA00004726"/>
    </source>
</evidence>
<evidence type="ECO:0000256" key="11">
    <source>
        <dbReference type="ARBA" id="ARBA00022695"/>
    </source>
</evidence>
<evidence type="ECO:0000256" key="15">
    <source>
        <dbReference type="ARBA" id="ARBA00022840"/>
    </source>
</evidence>
<dbReference type="SUPFAM" id="SSF82114">
    <property type="entry name" value="Riboflavin kinase-like"/>
    <property type="match status" value="1"/>
</dbReference>
<dbReference type="InterPro" id="IPR014729">
    <property type="entry name" value="Rossmann-like_a/b/a_fold"/>
</dbReference>
<evidence type="ECO:0000256" key="7">
    <source>
        <dbReference type="ARBA" id="ARBA00018483"/>
    </source>
</evidence>
<reference evidence="21" key="1">
    <citation type="journal article" date="2021" name="PeerJ">
        <title>Extensive microbial diversity within the chicken gut microbiome revealed by metagenomics and culture.</title>
        <authorList>
            <person name="Gilroy R."/>
            <person name="Ravi A."/>
            <person name="Getino M."/>
            <person name="Pursley I."/>
            <person name="Horton D.L."/>
            <person name="Alikhan N.F."/>
            <person name="Baker D."/>
            <person name="Gharbi K."/>
            <person name="Hall N."/>
            <person name="Watson M."/>
            <person name="Adriaenssens E.M."/>
            <person name="Foster-Nyarko E."/>
            <person name="Jarju S."/>
            <person name="Secka A."/>
            <person name="Antonio M."/>
            <person name="Oren A."/>
            <person name="Chaudhuri R.R."/>
            <person name="La Ragione R."/>
            <person name="Hildebrand F."/>
            <person name="Pallen M.J."/>
        </authorList>
    </citation>
    <scope>NUCLEOTIDE SEQUENCE</scope>
    <source>
        <strain evidence="21">23274</strain>
    </source>
</reference>
<evidence type="ECO:0000256" key="16">
    <source>
        <dbReference type="ARBA" id="ARBA00023268"/>
    </source>
</evidence>
<comment type="catalytic activity">
    <reaction evidence="18">
        <text>riboflavin + ATP = FMN + ADP + H(+)</text>
        <dbReference type="Rhea" id="RHEA:14357"/>
        <dbReference type="ChEBI" id="CHEBI:15378"/>
        <dbReference type="ChEBI" id="CHEBI:30616"/>
        <dbReference type="ChEBI" id="CHEBI:57986"/>
        <dbReference type="ChEBI" id="CHEBI:58210"/>
        <dbReference type="ChEBI" id="CHEBI:456216"/>
        <dbReference type="EC" id="2.7.1.26"/>
    </reaction>
</comment>
<dbReference type="GO" id="GO:0009398">
    <property type="term" value="P:FMN biosynthetic process"/>
    <property type="evidence" value="ECO:0007669"/>
    <property type="project" value="TreeGrafter"/>
</dbReference>
<keyword evidence="8" id="KW-0285">Flavoprotein</keyword>
<name>A0A9D2ABC9_9BACT</name>
<evidence type="ECO:0000256" key="18">
    <source>
        <dbReference type="ARBA" id="ARBA00047880"/>
    </source>
</evidence>
<dbReference type="FunFam" id="3.40.50.620:FF:000021">
    <property type="entry name" value="Riboflavin biosynthesis protein"/>
    <property type="match status" value="1"/>
</dbReference>
<evidence type="ECO:0000313" key="21">
    <source>
        <dbReference type="EMBL" id="HIX03444.1"/>
    </source>
</evidence>
<evidence type="ECO:0000256" key="9">
    <source>
        <dbReference type="ARBA" id="ARBA00022643"/>
    </source>
</evidence>
<dbReference type="SMART" id="SM00904">
    <property type="entry name" value="Flavokinase"/>
    <property type="match status" value="1"/>
</dbReference>
<keyword evidence="15" id="KW-0067">ATP-binding</keyword>
<evidence type="ECO:0000256" key="14">
    <source>
        <dbReference type="ARBA" id="ARBA00022827"/>
    </source>
</evidence>
<comment type="pathway">
    <text evidence="3">Cofactor biosynthesis; FMN biosynthesis; FMN from riboflavin (ATP route): step 1/1.</text>
</comment>
<keyword evidence="12" id="KW-0547">Nucleotide-binding</keyword>
<dbReference type="GO" id="GO:0005524">
    <property type="term" value="F:ATP binding"/>
    <property type="evidence" value="ECO:0007669"/>
    <property type="project" value="UniProtKB-KW"/>
</dbReference>
<dbReference type="Gene3D" id="3.40.50.620">
    <property type="entry name" value="HUPs"/>
    <property type="match status" value="1"/>
</dbReference>
<evidence type="ECO:0000256" key="1">
    <source>
        <dbReference type="ARBA" id="ARBA00002121"/>
    </source>
</evidence>
<dbReference type="InterPro" id="IPR002606">
    <property type="entry name" value="Riboflavin_kinase_bac"/>
</dbReference>
<organism evidence="21 22">
    <name type="scientific">Candidatus Odoribacter faecigallinarum</name>
    <dbReference type="NCBI Taxonomy" id="2838706"/>
    <lineage>
        <taxon>Bacteria</taxon>
        <taxon>Pseudomonadati</taxon>
        <taxon>Bacteroidota</taxon>
        <taxon>Bacteroidia</taxon>
        <taxon>Bacteroidales</taxon>
        <taxon>Odoribacteraceae</taxon>
        <taxon>Odoribacter</taxon>
    </lineage>
</organism>
<dbReference type="PANTHER" id="PTHR22749">
    <property type="entry name" value="RIBOFLAVIN KINASE/FMN ADENYLYLTRANSFERASE"/>
    <property type="match status" value="1"/>
</dbReference>
<evidence type="ECO:0000256" key="19">
    <source>
        <dbReference type="ARBA" id="ARBA00049494"/>
    </source>
</evidence>
<comment type="function">
    <text evidence="1">Catalyzes the phosphorylation of riboflavin to FMN followed by the adenylation of FMN to FAD.</text>
</comment>